<dbReference type="AlphaFoldDB" id="A0AAD4LNW2"/>
<dbReference type="InterPro" id="IPR015943">
    <property type="entry name" value="WD40/YVTN_repeat-like_dom_sf"/>
</dbReference>
<accession>A0AAD4LNW2</accession>
<dbReference type="SUPFAM" id="SSF81383">
    <property type="entry name" value="F-box domain"/>
    <property type="match status" value="1"/>
</dbReference>
<dbReference type="Proteomes" id="UP001201163">
    <property type="component" value="Unassembled WGS sequence"/>
</dbReference>
<dbReference type="SUPFAM" id="SSF50978">
    <property type="entry name" value="WD40 repeat-like"/>
    <property type="match status" value="1"/>
</dbReference>
<reference evidence="2" key="1">
    <citation type="submission" date="2022-01" db="EMBL/GenBank/DDBJ databases">
        <title>Comparative genomics reveals a dynamic genome evolution in the ectomycorrhizal milk-cap (Lactarius) mushrooms.</title>
        <authorList>
            <consortium name="DOE Joint Genome Institute"/>
            <person name="Lebreton A."/>
            <person name="Tang N."/>
            <person name="Kuo A."/>
            <person name="LaButti K."/>
            <person name="Drula E."/>
            <person name="Barry K."/>
            <person name="Clum A."/>
            <person name="Lipzen A."/>
            <person name="Mousain D."/>
            <person name="Ng V."/>
            <person name="Wang R."/>
            <person name="Wang X."/>
            <person name="Dai Y."/>
            <person name="Henrissat B."/>
            <person name="Grigoriev I.V."/>
            <person name="Guerin-Laguette A."/>
            <person name="Yu F."/>
            <person name="Martin F.M."/>
        </authorList>
    </citation>
    <scope>NUCLEOTIDE SEQUENCE</scope>
    <source>
        <strain evidence="2">QP</strain>
    </source>
</reference>
<evidence type="ECO:0000313" key="3">
    <source>
        <dbReference type="Proteomes" id="UP001201163"/>
    </source>
</evidence>
<dbReference type="PROSITE" id="PS50181">
    <property type="entry name" value="FBOX"/>
    <property type="match status" value="1"/>
</dbReference>
<dbReference type="InterPro" id="IPR001810">
    <property type="entry name" value="F-box_dom"/>
</dbReference>
<protein>
    <recommendedName>
        <fullName evidence="1">F-box domain-containing protein</fullName>
    </recommendedName>
</protein>
<evidence type="ECO:0000259" key="1">
    <source>
        <dbReference type="PROSITE" id="PS50181"/>
    </source>
</evidence>
<evidence type="ECO:0000313" key="2">
    <source>
        <dbReference type="EMBL" id="KAH8998655.1"/>
    </source>
</evidence>
<comment type="caution">
    <text evidence="2">The sequence shown here is derived from an EMBL/GenBank/DDBJ whole genome shotgun (WGS) entry which is preliminary data.</text>
</comment>
<dbReference type="InterPro" id="IPR036322">
    <property type="entry name" value="WD40_repeat_dom_sf"/>
</dbReference>
<keyword evidence="3" id="KW-1185">Reference proteome</keyword>
<gene>
    <name evidence="2" type="ORF">EDB92DRAFT_1791616</name>
</gene>
<dbReference type="InterPro" id="IPR036047">
    <property type="entry name" value="F-box-like_dom_sf"/>
</dbReference>
<name>A0AAD4LNW2_9AGAM</name>
<dbReference type="EMBL" id="JAKELL010000005">
    <property type="protein sequence ID" value="KAH8998655.1"/>
    <property type="molecule type" value="Genomic_DNA"/>
</dbReference>
<dbReference type="Gene3D" id="2.130.10.10">
    <property type="entry name" value="YVTN repeat-like/Quinoprotein amine dehydrogenase"/>
    <property type="match status" value="1"/>
</dbReference>
<dbReference type="Pfam" id="PF12937">
    <property type="entry name" value="F-box-like"/>
    <property type="match status" value="1"/>
</dbReference>
<sequence>MSLFSLPSDIFILITAHLSLADLLVLTQVSRELYRLVHNFGWNSVLHTFPRPSSSLVKSLPRWSPLAQIKYHTLSDRSWEKQRFVARPLSRPWRGKFQPLLAINGSRLFVAAGHTLYSYAFITSDHDGTSPGISFEASFDFGLQDAPRNDITSIACAPDCGSDGTLFVGFEDGEIQRVNIPPCNPGQLRVPVDSSFRTPFRYHDGELIEALAVSGNTLLSMSTNGKAGLLNVSYLSSSAPDVINLDTRAWSALLSTSSSTPFAAFGTSSDTPLTVHSITQDAISPTPTAVLRASQDQCDSDFERPSAVYGIASAPPASPWGASDQILVSGWFDGLVRVHDMRSSHAPTLTFADPWSFEPVYAVACGGGGGAHIAAGSARHSVVAFWDVRAASRGWSVHAPGNDVSPVYSIILESSRLFGATQNRPFVYDFGPAVRPETYPSLPLTWENGNDGLKHKKGWDIGFYVTKYDHPVVHAGDH</sequence>
<dbReference type="SMART" id="SM00256">
    <property type="entry name" value="FBOX"/>
    <property type="match status" value="1"/>
</dbReference>
<organism evidence="2 3">
    <name type="scientific">Lactarius akahatsu</name>
    <dbReference type="NCBI Taxonomy" id="416441"/>
    <lineage>
        <taxon>Eukaryota</taxon>
        <taxon>Fungi</taxon>
        <taxon>Dikarya</taxon>
        <taxon>Basidiomycota</taxon>
        <taxon>Agaricomycotina</taxon>
        <taxon>Agaricomycetes</taxon>
        <taxon>Russulales</taxon>
        <taxon>Russulaceae</taxon>
        <taxon>Lactarius</taxon>
    </lineage>
</organism>
<feature type="domain" description="F-box" evidence="1">
    <location>
        <begin position="1"/>
        <end position="49"/>
    </location>
</feature>
<proteinExistence type="predicted"/>